<proteinExistence type="predicted"/>
<organism evidence="2 3">
    <name type="scientific">Terfezia boudieri ATCC MYA-4762</name>
    <dbReference type="NCBI Taxonomy" id="1051890"/>
    <lineage>
        <taxon>Eukaryota</taxon>
        <taxon>Fungi</taxon>
        <taxon>Dikarya</taxon>
        <taxon>Ascomycota</taxon>
        <taxon>Pezizomycotina</taxon>
        <taxon>Pezizomycetes</taxon>
        <taxon>Pezizales</taxon>
        <taxon>Pezizaceae</taxon>
        <taxon>Terfezia</taxon>
    </lineage>
</organism>
<dbReference type="OrthoDB" id="5396765at2759"/>
<evidence type="ECO:0000256" key="1">
    <source>
        <dbReference type="SAM" id="MobiDB-lite"/>
    </source>
</evidence>
<accession>A0A3N4LFA9</accession>
<protein>
    <submittedName>
        <fullName evidence="2">Uncharacterized protein</fullName>
    </submittedName>
</protein>
<sequence length="489" mass="55152">MSLFSYRSPPYACVLLTTLISILSFTNIVNTSRIMNVHYDPPIPLHFSSCTPVQISSLTSEINLIRQLSAAISENWQNHNYSAHIRNTYDYFYTAGDSEPLYPYESTEVRRGLRRVLERMGKIQVLGAEELGGQGPGRVERMKRGRGDGLRIICKPKGEANCGNSVGEGVEAFVSNGPTVRVALEVEALAVKPAGRVRLQSVKSRKPENALDGGIKKTRHQHKEKWLLTNGNDVHLCPLFWKNKPLDVPNPWEVLREIPIGDFVDYRLLTLMHELTHTHVLTGDLFLSPSHEHRLSLGLLDHGYGLRQPRSTENPDPSSLPPTYGERVVRIYDDSGKPVGRKVKEDPYVTELSGNEAWSNADTLVYFVFVAWQGECRNEHSYRFNGRKTRDQRLSEIVAAYKGRGIAIQHAERRSAGLRELQGSCAQECPPGKDPILEILRGSERGRSNLKRVWCKSRPRSREGVNGGDHIHRGNTKELPGKEKLRRIE</sequence>
<reference evidence="2 3" key="1">
    <citation type="journal article" date="2018" name="Nat. Ecol. Evol.">
        <title>Pezizomycetes genomes reveal the molecular basis of ectomycorrhizal truffle lifestyle.</title>
        <authorList>
            <person name="Murat C."/>
            <person name="Payen T."/>
            <person name="Noel B."/>
            <person name="Kuo A."/>
            <person name="Morin E."/>
            <person name="Chen J."/>
            <person name="Kohler A."/>
            <person name="Krizsan K."/>
            <person name="Balestrini R."/>
            <person name="Da Silva C."/>
            <person name="Montanini B."/>
            <person name="Hainaut M."/>
            <person name="Levati E."/>
            <person name="Barry K.W."/>
            <person name="Belfiori B."/>
            <person name="Cichocki N."/>
            <person name="Clum A."/>
            <person name="Dockter R.B."/>
            <person name="Fauchery L."/>
            <person name="Guy J."/>
            <person name="Iotti M."/>
            <person name="Le Tacon F."/>
            <person name="Lindquist E.A."/>
            <person name="Lipzen A."/>
            <person name="Malagnac F."/>
            <person name="Mello A."/>
            <person name="Molinier V."/>
            <person name="Miyauchi S."/>
            <person name="Poulain J."/>
            <person name="Riccioni C."/>
            <person name="Rubini A."/>
            <person name="Sitrit Y."/>
            <person name="Splivallo R."/>
            <person name="Traeger S."/>
            <person name="Wang M."/>
            <person name="Zifcakova L."/>
            <person name="Wipf D."/>
            <person name="Zambonelli A."/>
            <person name="Paolocci F."/>
            <person name="Nowrousian M."/>
            <person name="Ottonello S."/>
            <person name="Baldrian P."/>
            <person name="Spatafora J.W."/>
            <person name="Henrissat B."/>
            <person name="Nagy L.G."/>
            <person name="Aury J.M."/>
            <person name="Wincker P."/>
            <person name="Grigoriev I.V."/>
            <person name="Bonfante P."/>
            <person name="Martin F.M."/>
        </authorList>
    </citation>
    <scope>NUCLEOTIDE SEQUENCE [LARGE SCALE GENOMIC DNA]</scope>
    <source>
        <strain evidence="2 3">ATCC MYA-4762</strain>
    </source>
</reference>
<name>A0A3N4LFA9_9PEZI</name>
<feature type="compositionally biased region" description="Basic and acidic residues" evidence="1">
    <location>
        <begin position="469"/>
        <end position="489"/>
    </location>
</feature>
<gene>
    <name evidence="2" type="ORF">L211DRAFT_870681</name>
</gene>
<dbReference type="GO" id="GO:0008237">
    <property type="term" value="F:metallopeptidase activity"/>
    <property type="evidence" value="ECO:0007669"/>
    <property type="project" value="InterPro"/>
</dbReference>
<dbReference type="EMBL" id="ML121572">
    <property type="protein sequence ID" value="RPB20388.1"/>
    <property type="molecule type" value="Genomic_DNA"/>
</dbReference>
<dbReference type="Proteomes" id="UP000267821">
    <property type="component" value="Unassembled WGS sequence"/>
</dbReference>
<feature type="region of interest" description="Disordered" evidence="1">
    <location>
        <begin position="459"/>
        <end position="489"/>
    </location>
</feature>
<dbReference type="InterPro" id="IPR024079">
    <property type="entry name" value="MetalloPept_cat_dom_sf"/>
</dbReference>
<evidence type="ECO:0000313" key="3">
    <source>
        <dbReference type="Proteomes" id="UP000267821"/>
    </source>
</evidence>
<dbReference type="InParanoid" id="A0A3N4LFA9"/>
<dbReference type="Gene3D" id="3.40.390.10">
    <property type="entry name" value="Collagenase (Catalytic Domain)"/>
    <property type="match status" value="1"/>
</dbReference>
<keyword evidence="3" id="KW-1185">Reference proteome</keyword>
<evidence type="ECO:0000313" key="2">
    <source>
        <dbReference type="EMBL" id="RPB20388.1"/>
    </source>
</evidence>
<dbReference type="AlphaFoldDB" id="A0A3N4LFA9"/>